<dbReference type="PANTHER" id="PTHR46001:SF3">
    <property type="entry name" value="PROTEIN STILL LIFE, ISOFORM SIF TYPE 1"/>
    <property type="match status" value="1"/>
</dbReference>
<organism evidence="1 2">
    <name type="scientific">Zootermopsis nevadensis</name>
    <name type="common">Dampwood termite</name>
    <dbReference type="NCBI Taxonomy" id="136037"/>
    <lineage>
        <taxon>Eukaryota</taxon>
        <taxon>Metazoa</taxon>
        <taxon>Ecdysozoa</taxon>
        <taxon>Arthropoda</taxon>
        <taxon>Hexapoda</taxon>
        <taxon>Insecta</taxon>
        <taxon>Pterygota</taxon>
        <taxon>Neoptera</taxon>
        <taxon>Polyneoptera</taxon>
        <taxon>Dictyoptera</taxon>
        <taxon>Blattodea</taxon>
        <taxon>Blattoidea</taxon>
        <taxon>Termitoidae</taxon>
        <taxon>Termopsidae</taxon>
        <taxon>Zootermopsis</taxon>
    </lineage>
</organism>
<dbReference type="InterPro" id="IPR043537">
    <property type="entry name" value="Tiam1/Tiam2/Sif"/>
</dbReference>
<dbReference type="PANTHER" id="PTHR46001">
    <property type="entry name" value="TIAM (MAMMALIAN TUMOR INVASION AND METASTASIS FACTOR) HOMOLOG"/>
    <property type="match status" value="1"/>
</dbReference>
<keyword evidence="2" id="KW-1185">Reference proteome</keyword>
<evidence type="ECO:0000313" key="2">
    <source>
        <dbReference type="Proteomes" id="UP000027135"/>
    </source>
</evidence>
<dbReference type="InParanoid" id="A0A067QDX2"/>
<name>A0A067QDX2_ZOONE</name>
<dbReference type="EMBL" id="KK898831">
    <property type="protein sequence ID" value="KDQ65258.1"/>
    <property type="molecule type" value="Genomic_DNA"/>
</dbReference>
<evidence type="ECO:0000313" key="1">
    <source>
        <dbReference type="EMBL" id="KDQ65258.1"/>
    </source>
</evidence>
<protein>
    <submittedName>
        <fullName evidence="1">Protein still life, isoform SIF type 1</fullName>
    </submittedName>
</protein>
<reference evidence="1 2" key="1">
    <citation type="journal article" date="2014" name="Nat. Commun.">
        <title>Molecular traces of alternative social organization in a termite genome.</title>
        <authorList>
            <person name="Terrapon N."/>
            <person name="Li C."/>
            <person name="Robertson H.M."/>
            <person name="Ji L."/>
            <person name="Meng X."/>
            <person name="Booth W."/>
            <person name="Chen Z."/>
            <person name="Childers C.P."/>
            <person name="Glastad K.M."/>
            <person name="Gokhale K."/>
            <person name="Gowin J."/>
            <person name="Gronenberg W."/>
            <person name="Hermansen R.A."/>
            <person name="Hu H."/>
            <person name="Hunt B.G."/>
            <person name="Huylmans A.K."/>
            <person name="Khalil S.M."/>
            <person name="Mitchell R.D."/>
            <person name="Munoz-Torres M.C."/>
            <person name="Mustard J.A."/>
            <person name="Pan H."/>
            <person name="Reese J.T."/>
            <person name="Scharf M.E."/>
            <person name="Sun F."/>
            <person name="Vogel H."/>
            <person name="Xiao J."/>
            <person name="Yang W."/>
            <person name="Yang Z."/>
            <person name="Yang Z."/>
            <person name="Zhou J."/>
            <person name="Zhu J."/>
            <person name="Brent C.S."/>
            <person name="Elsik C.G."/>
            <person name="Goodisman M.A."/>
            <person name="Liberles D.A."/>
            <person name="Roe R.M."/>
            <person name="Vargo E.L."/>
            <person name="Vilcinskas A."/>
            <person name="Wang J."/>
            <person name="Bornberg-Bauer E."/>
            <person name="Korb J."/>
            <person name="Zhang G."/>
            <person name="Liebig J."/>
        </authorList>
    </citation>
    <scope>NUCLEOTIDE SEQUENCE [LARGE SCALE GENOMIC DNA]</scope>
    <source>
        <tissue evidence="1">Whole organism</tissue>
    </source>
</reference>
<dbReference type="Proteomes" id="UP000027135">
    <property type="component" value="Unassembled WGS sequence"/>
</dbReference>
<dbReference type="GO" id="GO:0005085">
    <property type="term" value="F:guanyl-nucleotide exchange factor activity"/>
    <property type="evidence" value="ECO:0007669"/>
    <property type="project" value="InterPro"/>
</dbReference>
<gene>
    <name evidence="1" type="ORF">L798_00081</name>
</gene>
<accession>A0A067QDX2</accession>
<dbReference type="AlphaFoldDB" id="A0A067QDX2"/>
<sequence length="107" mass="11744">MVINGAIVSDLDMMYLESVLQEELALCMMMRSSRTEPPDLAGIMRATDDIIESLVCPPPPSEPPAISEEMISGLIVPAPGWSKCRTSVTASFHLRLIAEQPREKQSD</sequence>
<dbReference type="eggNOG" id="KOG3519">
    <property type="taxonomic scope" value="Eukaryota"/>
</dbReference>
<dbReference type="GO" id="GO:0007264">
    <property type="term" value="P:small GTPase-mediated signal transduction"/>
    <property type="evidence" value="ECO:0007669"/>
    <property type="project" value="InterPro"/>
</dbReference>
<proteinExistence type="predicted"/>
<dbReference type="OMA" id="ESQGEYC"/>
<dbReference type="STRING" id="136037.A0A067QDX2"/>